<evidence type="ECO:0000313" key="2">
    <source>
        <dbReference type="EMBL" id="ODN65897.1"/>
    </source>
</evidence>
<comment type="caution">
    <text evidence="2">The sequence shown here is derived from an EMBL/GenBank/DDBJ whole genome shotgun (WGS) entry which is preliminary data.</text>
</comment>
<sequence length="120" mass="13180">MKTEDIVGENAFEAYKCILDYLKHITTVCSAVSLVGIAIYKDIVVPDFQFMLIASIGFFIAAAGTSIITHLVFLVPNFEGQNRIKFKKDAGLGLIITMLSALCGFFSLLLYVVLTLHVKS</sequence>
<keyword evidence="1" id="KW-1133">Transmembrane helix</keyword>
<dbReference type="Proteomes" id="UP000094379">
    <property type="component" value="Unassembled WGS sequence"/>
</dbReference>
<keyword evidence="3" id="KW-1185">Reference proteome</keyword>
<reference evidence="2 3" key="1">
    <citation type="submission" date="2016-07" db="EMBL/GenBank/DDBJ databases">
        <title>Draft Genome Sequence of Methylophaga muralis Bur 1.</title>
        <authorList>
            <person name="Vasilenko O.V."/>
            <person name="Doronina N.V."/>
            <person name="Shmareva M.N."/>
            <person name="Tarlachkov S.V."/>
            <person name="Mustakhimov I."/>
            <person name="Trotsenko Y.A."/>
        </authorList>
    </citation>
    <scope>NUCLEOTIDE SEQUENCE [LARGE SCALE GENOMIC DNA]</scope>
    <source>
        <strain evidence="2 3">Bur 1</strain>
    </source>
</reference>
<protein>
    <submittedName>
        <fullName evidence="2">Uncharacterized protein</fullName>
    </submittedName>
</protein>
<accession>A0A1E3GPG3</accession>
<keyword evidence="1" id="KW-0812">Transmembrane</keyword>
<dbReference type="EMBL" id="MCRI01000035">
    <property type="protein sequence ID" value="ODN65897.1"/>
    <property type="molecule type" value="Genomic_DNA"/>
</dbReference>
<feature type="transmembrane region" description="Helical" evidence="1">
    <location>
        <begin position="52"/>
        <end position="78"/>
    </location>
</feature>
<dbReference type="STRING" id="291169.A9E74_02376"/>
<organism evidence="2 3">
    <name type="scientific">Methylophaga muralis</name>
    <dbReference type="NCBI Taxonomy" id="291169"/>
    <lineage>
        <taxon>Bacteria</taxon>
        <taxon>Pseudomonadati</taxon>
        <taxon>Pseudomonadota</taxon>
        <taxon>Gammaproteobacteria</taxon>
        <taxon>Thiotrichales</taxon>
        <taxon>Piscirickettsiaceae</taxon>
        <taxon>Methylophaga</taxon>
    </lineage>
</organism>
<dbReference type="AlphaFoldDB" id="A0A1E3GPG3"/>
<feature type="transmembrane region" description="Helical" evidence="1">
    <location>
        <begin position="21"/>
        <end position="40"/>
    </location>
</feature>
<dbReference type="RefSeq" id="WP_069296769.1">
    <property type="nucleotide sequence ID" value="NZ_MCRI01000035.1"/>
</dbReference>
<keyword evidence="1" id="KW-0472">Membrane</keyword>
<name>A0A1E3GPG3_9GAMM</name>
<evidence type="ECO:0000256" key="1">
    <source>
        <dbReference type="SAM" id="Phobius"/>
    </source>
</evidence>
<proteinExistence type="predicted"/>
<gene>
    <name evidence="2" type="ORF">A9E74_02376</name>
</gene>
<feature type="transmembrane region" description="Helical" evidence="1">
    <location>
        <begin position="90"/>
        <end position="114"/>
    </location>
</feature>
<evidence type="ECO:0000313" key="3">
    <source>
        <dbReference type="Proteomes" id="UP000094379"/>
    </source>
</evidence>